<protein>
    <submittedName>
        <fullName evidence="2">Uncharacterized protein</fullName>
    </submittedName>
</protein>
<evidence type="ECO:0000313" key="2">
    <source>
        <dbReference type="EMBL" id="KAF6824885.1"/>
    </source>
</evidence>
<name>A0A8H6N9X7_9PEZI</name>
<dbReference type="Proteomes" id="UP000639643">
    <property type="component" value="Unassembled WGS sequence"/>
</dbReference>
<comment type="caution">
    <text evidence="2">The sequence shown here is derived from an EMBL/GenBank/DDBJ whole genome shotgun (WGS) entry which is preliminary data.</text>
</comment>
<organism evidence="2 3">
    <name type="scientific">Colletotrichum musicola</name>
    <dbReference type="NCBI Taxonomy" id="2175873"/>
    <lineage>
        <taxon>Eukaryota</taxon>
        <taxon>Fungi</taxon>
        <taxon>Dikarya</taxon>
        <taxon>Ascomycota</taxon>
        <taxon>Pezizomycotina</taxon>
        <taxon>Sordariomycetes</taxon>
        <taxon>Hypocreomycetidae</taxon>
        <taxon>Glomerellales</taxon>
        <taxon>Glomerellaceae</taxon>
        <taxon>Colletotrichum</taxon>
        <taxon>Colletotrichum orchidearum species complex</taxon>
    </lineage>
</organism>
<feature type="region of interest" description="Disordered" evidence="1">
    <location>
        <begin position="67"/>
        <end position="96"/>
    </location>
</feature>
<dbReference type="AlphaFoldDB" id="A0A8H6N9X7"/>
<accession>A0A8H6N9X7</accession>
<evidence type="ECO:0000256" key="1">
    <source>
        <dbReference type="SAM" id="MobiDB-lite"/>
    </source>
</evidence>
<dbReference type="EMBL" id="WIGM01000449">
    <property type="protein sequence ID" value="KAF6824885.1"/>
    <property type="molecule type" value="Genomic_DNA"/>
</dbReference>
<evidence type="ECO:0000313" key="3">
    <source>
        <dbReference type="Proteomes" id="UP000639643"/>
    </source>
</evidence>
<proteinExistence type="predicted"/>
<sequence>MDMAEVTGKSKPSLRLPTSGVVVTRLSDGVKVVGRRAEGGKAWAKSRAYNARTLSTTRKQLRIRGISSSPGRAGVPVPHTARSDVAVSKDPAKYIH</sequence>
<reference evidence="2" key="1">
    <citation type="journal article" date="2020" name="Phytopathology">
        <title>Genome Sequence Resources of Colletotrichum truncatum, C. plurivorum, C. musicola, and C. sojae: Four Species Pathogenic to Soybean (Glycine max).</title>
        <authorList>
            <person name="Rogerio F."/>
            <person name="Boufleur T.R."/>
            <person name="Ciampi-Guillardi M."/>
            <person name="Sukno S.A."/>
            <person name="Thon M.R."/>
            <person name="Massola Junior N.S."/>
            <person name="Baroncelli R."/>
        </authorList>
    </citation>
    <scope>NUCLEOTIDE SEQUENCE</scope>
    <source>
        <strain evidence="2">LFN0074</strain>
    </source>
</reference>
<keyword evidence="3" id="KW-1185">Reference proteome</keyword>
<gene>
    <name evidence="2" type="ORF">CMUS01_10040</name>
</gene>